<dbReference type="OrthoDB" id="9808140at2"/>
<dbReference type="CDD" id="cd02440">
    <property type="entry name" value="AdoMet_MTases"/>
    <property type="match status" value="1"/>
</dbReference>
<evidence type="ECO:0000256" key="4">
    <source>
        <dbReference type="HAMAP-Rule" id="MF_01813"/>
    </source>
</evidence>
<name>A0A212R402_9CHLR</name>
<organism evidence="6 7">
    <name type="scientific">Thermoflexus hugenholtzii JAD2</name>
    <dbReference type="NCBI Taxonomy" id="877466"/>
    <lineage>
        <taxon>Bacteria</taxon>
        <taxon>Bacillati</taxon>
        <taxon>Chloroflexota</taxon>
        <taxon>Thermoflexia</taxon>
        <taxon>Thermoflexales</taxon>
        <taxon>Thermoflexaceae</taxon>
        <taxon>Thermoflexus</taxon>
    </lineage>
</organism>
<protein>
    <recommendedName>
        <fullName evidence="4">Demethylmenaquinone methyltransferase</fullName>
        <ecNumber evidence="4">2.1.1.163</ecNumber>
    </recommendedName>
</protein>
<evidence type="ECO:0000256" key="2">
    <source>
        <dbReference type="ARBA" id="ARBA00022679"/>
    </source>
</evidence>
<dbReference type="GO" id="GO:0032259">
    <property type="term" value="P:methylation"/>
    <property type="evidence" value="ECO:0007669"/>
    <property type="project" value="UniProtKB-KW"/>
</dbReference>
<dbReference type="GO" id="GO:0009234">
    <property type="term" value="P:menaquinone biosynthetic process"/>
    <property type="evidence" value="ECO:0007669"/>
    <property type="project" value="UniProtKB-UniRule"/>
</dbReference>
<comment type="function">
    <text evidence="4">Methyltransferase required for the conversion of demethylmenaquinol (DMKH2) to menaquinol (MKH2).</text>
</comment>
<dbReference type="FunCoup" id="A0A212R402">
    <property type="interactions" value="471"/>
</dbReference>
<keyword evidence="3 4" id="KW-0949">S-adenosyl-L-methionine</keyword>
<keyword evidence="4" id="KW-0474">Menaquinone biosynthesis</keyword>
<keyword evidence="2 4" id="KW-0808">Transferase</keyword>
<dbReference type="InParanoid" id="A0A212R402"/>
<dbReference type="PROSITE" id="PS51608">
    <property type="entry name" value="SAM_MT_UBIE"/>
    <property type="match status" value="1"/>
</dbReference>
<accession>A0A212R402</accession>
<evidence type="ECO:0000313" key="6">
    <source>
        <dbReference type="EMBL" id="SNB66581.1"/>
    </source>
</evidence>
<evidence type="ECO:0000256" key="5">
    <source>
        <dbReference type="SAM" id="MobiDB-lite"/>
    </source>
</evidence>
<reference evidence="7" key="1">
    <citation type="submission" date="2017-06" db="EMBL/GenBank/DDBJ databases">
        <authorList>
            <person name="Varghese N."/>
            <person name="Submissions S."/>
        </authorList>
    </citation>
    <scope>NUCLEOTIDE SEQUENCE [LARGE SCALE GENOMIC DNA]</scope>
    <source>
        <strain evidence="7">JAD2</strain>
    </source>
</reference>
<dbReference type="PANTHER" id="PTHR43591:SF24">
    <property type="entry name" value="2-METHOXY-6-POLYPRENYL-1,4-BENZOQUINOL METHYLASE, MITOCHONDRIAL"/>
    <property type="match status" value="1"/>
</dbReference>
<feature type="binding site" evidence="4">
    <location>
        <begin position="102"/>
        <end position="103"/>
    </location>
    <ligand>
        <name>S-adenosyl-L-methionine</name>
        <dbReference type="ChEBI" id="CHEBI:59789"/>
    </ligand>
</feature>
<comment type="similarity">
    <text evidence="4">Belongs to the class I-like SAM-binding methyltransferase superfamily. MenG/UbiE family.</text>
</comment>
<dbReference type="InterPro" id="IPR004033">
    <property type="entry name" value="UbiE/COQ5_MeTrFase"/>
</dbReference>
<dbReference type="UniPathway" id="UPA00079">
    <property type="reaction ID" value="UER00169"/>
</dbReference>
<evidence type="ECO:0000256" key="3">
    <source>
        <dbReference type="ARBA" id="ARBA00022691"/>
    </source>
</evidence>
<dbReference type="PANTHER" id="PTHR43591">
    <property type="entry name" value="METHYLTRANSFERASE"/>
    <property type="match status" value="1"/>
</dbReference>
<comment type="caution">
    <text evidence="4">Lacks conserved residue(s) required for the propagation of feature annotation.</text>
</comment>
<feature type="region of interest" description="Disordered" evidence="5">
    <location>
        <begin position="230"/>
        <end position="252"/>
    </location>
</feature>
<dbReference type="HAMAP" id="MF_01813">
    <property type="entry name" value="MenG_UbiE_methyltr"/>
    <property type="match status" value="1"/>
</dbReference>
<comment type="pathway">
    <text evidence="4">Quinol/quinone metabolism; menaquinone biosynthesis; menaquinol from 1,4-dihydroxy-2-naphthoate: step 2/2.</text>
</comment>
<dbReference type="Gene3D" id="3.40.50.150">
    <property type="entry name" value="Vaccinia Virus protein VP39"/>
    <property type="match status" value="1"/>
</dbReference>
<dbReference type="SUPFAM" id="SSF53335">
    <property type="entry name" value="S-adenosyl-L-methionine-dependent methyltransferases"/>
    <property type="match status" value="1"/>
</dbReference>
<gene>
    <name evidence="4" type="primary">menG</name>
    <name evidence="6" type="ORF">SAMN02746019_00001530</name>
</gene>
<keyword evidence="7" id="KW-1185">Reference proteome</keyword>
<proteinExistence type="inferred from homology"/>
<sequence length="252" mass="28046">MTADRPQQVRAMFARIAHRYDLMNRLMTGGLDLRWRREAIRACALSDHARVLDVGTGTGDLAAEVLRQHPEALAVGCDFTLPMMRQGRTRPGRQRIHWVGGDALRLPFPDDCFDAAVSGFVMRNVADLHLAFREQARVVRPGGRVVCLEAVRPPERWWAPLYRFYFHRLVPLLGALVAGDRAAYTYLPQSVAGFLRLEELAEAMRQAGLIVEATRTFMLGTVALVIGRKPSPSHVGGNQNRSAGVPSPTRRA</sequence>
<dbReference type="InterPro" id="IPR029063">
    <property type="entry name" value="SAM-dependent_MTases_sf"/>
</dbReference>
<evidence type="ECO:0000256" key="1">
    <source>
        <dbReference type="ARBA" id="ARBA00022603"/>
    </source>
</evidence>
<feature type="binding site" evidence="4">
    <location>
        <position position="58"/>
    </location>
    <ligand>
        <name>S-adenosyl-L-methionine</name>
        <dbReference type="ChEBI" id="CHEBI:59789"/>
    </ligand>
</feature>
<keyword evidence="1 4" id="KW-0489">Methyltransferase</keyword>
<dbReference type="AlphaFoldDB" id="A0A212R402"/>
<dbReference type="Pfam" id="PF01209">
    <property type="entry name" value="Ubie_methyltran"/>
    <property type="match status" value="1"/>
</dbReference>
<dbReference type="EC" id="2.1.1.163" evidence="4"/>
<feature type="binding site" evidence="4">
    <location>
        <position position="78"/>
    </location>
    <ligand>
        <name>S-adenosyl-L-methionine</name>
        <dbReference type="ChEBI" id="CHEBI:59789"/>
    </ligand>
</feature>
<dbReference type="RefSeq" id="WP_088571401.1">
    <property type="nucleotide sequence ID" value="NZ_FYEK01000028.1"/>
</dbReference>
<evidence type="ECO:0000313" key="7">
    <source>
        <dbReference type="Proteomes" id="UP000197025"/>
    </source>
</evidence>
<dbReference type="GO" id="GO:0043770">
    <property type="term" value="F:demethylmenaquinone methyltransferase activity"/>
    <property type="evidence" value="ECO:0007669"/>
    <property type="project" value="UniProtKB-UniRule"/>
</dbReference>
<comment type="catalytic activity">
    <reaction evidence="4">
        <text>a 2-demethylmenaquinol + S-adenosyl-L-methionine = a menaquinol + S-adenosyl-L-homocysteine + H(+)</text>
        <dbReference type="Rhea" id="RHEA:42640"/>
        <dbReference type="Rhea" id="RHEA-COMP:9539"/>
        <dbReference type="Rhea" id="RHEA-COMP:9563"/>
        <dbReference type="ChEBI" id="CHEBI:15378"/>
        <dbReference type="ChEBI" id="CHEBI:18151"/>
        <dbReference type="ChEBI" id="CHEBI:55437"/>
        <dbReference type="ChEBI" id="CHEBI:57856"/>
        <dbReference type="ChEBI" id="CHEBI:59789"/>
        <dbReference type="EC" id="2.1.1.163"/>
    </reaction>
</comment>
<dbReference type="NCBIfam" id="TIGR01934">
    <property type="entry name" value="MenG_MenH_UbiE"/>
    <property type="match status" value="1"/>
</dbReference>
<dbReference type="Proteomes" id="UP000197025">
    <property type="component" value="Unassembled WGS sequence"/>
</dbReference>
<dbReference type="EMBL" id="FYEK01000028">
    <property type="protein sequence ID" value="SNB66581.1"/>
    <property type="molecule type" value="Genomic_DNA"/>
</dbReference>